<protein>
    <submittedName>
        <fullName evidence="3">Uncharacterized protein</fullName>
    </submittedName>
</protein>
<keyword evidence="4" id="KW-1185">Reference proteome</keyword>
<organism evidence="3 4">
    <name type="scientific">Cimex lectularius</name>
    <name type="common">Bed bug</name>
    <name type="synonym">Acanthia lectularia</name>
    <dbReference type="NCBI Taxonomy" id="79782"/>
    <lineage>
        <taxon>Eukaryota</taxon>
        <taxon>Metazoa</taxon>
        <taxon>Ecdysozoa</taxon>
        <taxon>Arthropoda</taxon>
        <taxon>Hexapoda</taxon>
        <taxon>Insecta</taxon>
        <taxon>Pterygota</taxon>
        <taxon>Neoptera</taxon>
        <taxon>Paraneoptera</taxon>
        <taxon>Hemiptera</taxon>
        <taxon>Heteroptera</taxon>
        <taxon>Panheteroptera</taxon>
        <taxon>Cimicomorpha</taxon>
        <taxon>Cimicidae</taxon>
        <taxon>Cimex</taxon>
    </lineage>
</organism>
<sequence length="196" mass="21256">MDSAKVAFVLLGLIALCIGDASYSQEVTGNSLGSSYSAPYPVATQVAHAPAGHGFNNPSYTKWEHEGDAFSVQSGFEGYLVPSEPPFSFSDFLKTAGVLSILPPLSKLGLKLGWKLGLWTLGFLSLFLVGSLVTTAVCAFTPICTISFLGHGFSRESVRSFITEDRLNTATKFVFDAINKYREMNKKTPVKQESRK</sequence>
<dbReference type="OrthoDB" id="6618165at2759"/>
<feature type="signal peptide" evidence="2">
    <location>
        <begin position="1"/>
        <end position="19"/>
    </location>
</feature>
<feature type="transmembrane region" description="Helical" evidence="1">
    <location>
        <begin position="116"/>
        <end position="149"/>
    </location>
</feature>
<proteinExistence type="predicted"/>
<dbReference type="Proteomes" id="UP000494040">
    <property type="component" value="Unassembled WGS sequence"/>
</dbReference>
<feature type="chain" id="PRO_5035289413" evidence="2">
    <location>
        <begin position="20"/>
        <end position="196"/>
    </location>
</feature>
<reference evidence="3" key="1">
    <citation type="submission" date="2022-01" db="UniProtKB">
        <authorList>
            <consortium name="EnsemblMetazoa"/>
        </authorList>
    </citation>
    <scope>IDENTIFICATION</scope>
</reference>
<accession>A0A8I6RP23</accession>
<keyword evidence="1" id="KW-0472">Membrane</keyword>
<evidence type="ECO:0000256" key="2">
    <source>
        <dbReference type="SAM" id="SignalP"/>
    </source>
</evidence>
<dbReference type="AlphaFoldDB" id="A0A8I6RP23"/>
<dbReference type="EnsemblMetazoa" id="XM_014390154.2">
    <property type="protein sequence ID" value="XP_014245640.1"/>
    <property type="gene ID" value="LOC106664451"/>
</dbReference>
<dbReference type="KEGG" id="clec:106664451"/>
<evidence type="ECO:0000256" key="1">
    <source>
        <dbReference type="SAM" id="Phobius"/>
    </source>
</evidence>
<evidence type="ECO:0000313" key="4">
    <source>
        <dbReference type="Proteomes" id="UP000494040"/>
    </source>
</evidence>
<keyword evidence="1" id="KW-0812">Transmembrane</keyword>
<dbReference type="RefSeq" id="XP_014245640.1">
    <property type="nucleotide sequence ID" value="XM_014390154.2"/>
</dbReference>
<keyword evidence="1" id="KW-1133">Transmembrane helix</keyword>
<dbReference type="GeneID" id="106664451"/>
<evidence type="ECO:0000313" key="3">
    <source>
        <dbReference type="EnsemblMetazoa" id="XP_014245640.1"/>
    </source>
</evidence>
<dbReference type="OMA" id="HWIHKID"/>
<name>A0A8I6RP23_CIMLE</name>
<keyword evidence="2" id="KW-0732">Signal</keyword>